<accession>A0A0H5C6I2</accession>
<dbReference type="Pfam" id="PF00651">
    <property type="entry name" value="BTB"/>
    <property type="match status" value="1"/>
</dbReference>
<evidence type="ECO:0000256" key="1">
    <source>
        <dbReference type="ARBA" id="ARBA00022737"/>
    </source>
</evidence>
<evidence type="ECO:0000313" key="5">
    <source>
        <dbReference type="EMBL" id="CEP23633.1"/>
    </source>
</evidence>
<dbReference type="SUPFAM" id="SSF48403">
    <property type="entry name" value="Ankyrin repeat"/>
    <property type="match status" value="1"/>
</dbReference>
<proteinExistence type="predicted"/>
<dbReference type="Proteomes" id="UP000038830">
    <property type="component" value="Unassembled WGS sequence"/>
</dbReference>
<dbReference type="Gene3D" id="1.25.40.20">
    <property type="entry name" value="Ankyrin repeat-containing domain"/>
    <property type="match status" value="1"/>
</dbReference>
<feature type="region of interest" description="Disordered" evidence="3">
    <location>
        <begin position="1187"/>
        <end position="1245"/>
    </location>
</feature>
<dbReference type="InterPro" id="IPR011333">
    <property type="entry name" value="SKP1/BTB/POZ_sf"/>
</dbReference>
<dbReference type="PROSITE" id="PS50097">
    <property type="entry name" value="BTB"/>
    <property type="match status" value="1"/>
</dbReference>
<feature type="region of interest" description="Disordered" evidence="3">
    <location>
        <begin position="1087"/>
        <end position="1152"/>
    </location>
</feature>
<dbReference type="EMBL" id="CDQK01000004">
    <property type="protein sequence ID" value="CEP23633.1"/>
    <property type="molecule type" value="Genomic_DNA"/>
</dbReference>
<feature type="region of interest" description="Disordered" evidence="3">
    <location>
        <begin position="1301"/>
        <end position="1349"/>
    </location>
</feature>
<evidence type="ECO:0000313" key="6">
    <source>
        <dbReference type="Proteomes" id="UP000038830"/>
    </source>
</evidence>
<feature type="repeat" description="RCC1" evidence="2">
    <location>
        <begin position="224"/>
        <end position="275"/>
    </location>
</feature>
<feature type="repeat" description="RCC1" evidence="2">
    <location>
        <begin position="276"/>
        <end position="335"/>
    </location>
</feature>
<dbReference type="PANTHER" id="PTHR22872:SF2">
    <property type="entry name" value="INHIBITOR OF BRUTON TYROSINE KINASE"/>
    <property type="match status" value="1"/>
</dbReference>
<dbReference type="SMART" id="SM00225">
    <property type="entry name" value="BTB"/>
    <property type="match status" value="1"/>
</dbReference>
<dbReference type="InterPro" id="IPR036770">
    <property type="entry name" value="Ankyrin_rpt-contain_sf"/>
</dbReference>
<dbReference type="InterPro" id="IPR000210">
    <property type="entry name" value="BTB/POZ_dom"/>
</dbReference>
<feature type="compositionally biased region" description="Low complexity" evidence="3">
    <location>
        <begin position="1094"/>
        <end position="1112"/>
    </location>
</feature>
<dbReference type="InterPro" id="IPR009091">
    <property type="entry name" value="RCC1/BLIP-II"/>
</dbReference>
<feature type="compositionally biased region" description="Polar residues" evidence="3">
    <location>
        <begin position="1187"/>
        <end position="1204"/>
    </location>
</feature>
<reference evidence="6" key="1">
    <citation type="journal article" date="2015" name="J. Biotechnol.">
        <title>The structure of the Cyberlindnera jadinii genome and its relation to Candida utilis analyzed by the occurrence of single nucleotide polymorphisms.</title>
        <authorList>
            <person name="Rupp O."/>
            <person name="Brinkrolf K."/>
            <person name="Buerth C."/>
            <person name="Kunigo M."/>
            <person name="Schneider J."/>
            <person name="Jaenicke S."/>
            <person name="Goesmann A."/>
            <person name="Puehler A."/>
            <person name="Jaeger K.-E."/>
            <person name="Ernst J.F."/>
        </authorList>
    </citation>
    <scope>NUCLEOTIDE SEQUENCE [LARGE SCALE GENOMIC DNA]</scope>
    <source>
        <strain evidence="6">ATCC 18201 / CBS 1600 / BCRC 20928 / JCM 3617 / NBRC 0987 / NRRL Y-1542</strain>
    </source>
</reference>
<dbReference type="CDD" id="cd14733">
    <property type="entry name" value="BACK"/>
    <property type="match status" value="1"/>
</dbReference>
<dbReference type="InterPro" id="IPR051625">
    <property type="entry name" value="Signaling_Regulatory_Domain"/>
</dbReference>
<feature type="domain" description="BTB" evidence="4">
    <location>
        <begin position="795"/>
        <end position="856"/>
    </location>
</feature>
<dbReference type="SUPFAM" id="SSF50985">
    <property type="entry name" value="RCC1/BLIP-II"/>
    <property type="match status" value="1"/>
</dbReference>
<organism evidence="5 6">
    <name type="scientific">Cyberlindnera jadinii (strain ATCC 18201 / CBS 1600 / BCRC 20928 / JCM 3617 / NBRC 0987 / NRRL Y-1542)</name>
    <name type="common">Torula yeast</name>
    <name type="synonym">Candida utilis</name>
    <dbReference type="NCBI Taxonomy" id="983966"/>
    <lineage>
        <taxon>Eukaryota</taxon>
        <taxon>Fungi</taxon>
        <taxon>Dikarya</taxon>
        <taxon>Ascomycota</taxon>
        <taxon>Saccharomycotina</taxon>
        <taxon>Saccharomycetes</taxon>
        <taxon>Phaffomycetales</taxon>
        <taxon>Phaffomycetaceae</taxon>
        <taxon>Cyberlindnera</taxon>
    </lineage>
</organism>
<dbReference type="PANTHER" id="PTHR22872">
    <property type="entry name" value="BTK-BINDING PROTEIN-RELATED"/>
    <property type="match status" value="1"/>
</dbReference>
<evidence type="ECO:0000256" key="3">
    <source>
        <dbReference type="SAM" id="MobiDB-lite"/>
    </source>
</evidence>
<keyword evidence="1" id="KW-0677">Repeat</keyword>
<evidence type="ECO:0000259" key="4">
    <source>
        <dbReference type="PROSITE" id="PS50097"/>
    </source>
</evidence>
<dbReference type="SUPFAM" id="SSF54695">
    <property type="entry name" value="POZ domain"/>
    <property type="match status" value="2"/>
</dbReference>
<dbReference type="Gene3D" id="2.130.10.30">
    <property type="entry name" value="Regulator of chromosome condensation 1/beta-lactamase-inhibitor protein II"/>
    <property type="match status" value="1"/>
</dbReference>
<feature type="compositionally biased region" description="Low complexity" evidence="3">
    <location>
        <begin position="1228"/>
        <end position="1245"/>
    </location>
</feature>
<gene>
    <name evidence="5" type="ORF">BN1211_4275</name>
</gene>
<dbReference type="PROSITE" id="PS50012">
    <property type="entry name" value="RCC1_3"/>
    <property type="match status" value="2"/>
</dbReference>
<name>A0A0H5C6I2_CYBJN</name>
<protein>
    <recommendedName>
        <fullName evidence="4">BTB domain-containing protein</fullName>
    </recommendedName>
</protein>
<evidence type="ECO:0000256" key="2">
    <source>
        <dbReference type="PROSITE-ProRule" id="PRU00235"/>
    </source>
</evidence>
<sequence length="1349" mass="153693">MAGDSSEPTGVLKERLRKLSKAQLESRDVFGRALIHLVCLLGRFDLLESLLANPQCSATLTDRENLWTGLHYAIFYGRLSCARLLVHHNSDLVKVKDRNGLTAMDIYHLQYSQRNLRIWPQSIGKHDTNFVQRFPDVKCEDPLIWWDKDTRGGSDIFTMGVNVNYQLATGDADDRLKTPFKIEVPNFRLRNESLGIADRLVKPRIKEFAISKNHSVVLTNEPYNNVLVAGNASRGRLGTGNSIPQYKLTQLNYFEDEHIRSVVVSDDHSLVLTSNGHVYSWGLNNFYQLRYPTEIVRSKPDTFGDTPKRVVNGLKRIKVKGIACSKIHSCAYSERSLIVWGLNVGQMDIVSTGETVYHGKLKGIVQHPRVVEFPNVIKQVLATEEATFVLLESDECHILTHGNKIRFQIPLFKAFNDEFKFFRPTGLSRKRSIVKLVGKNSCHVAILYDDGSVSSFGVDEFSKSSNIKTSEVWTPRNSHLKCTDVDIGSDGSVIIVVKSGCCYKRVYRKNKIDFKFTKIERLSKIVKVFCDSLFTSFGFIKDDVDQLPLELFKNRFLIDIGHLSPLRACVSGRRRSELISPDTYESYTINFLNKPEYESLEGGSNDFQKAAEESNDGEQTPGDLLYKCYKDRWTMTQTIDNTFQQIDTEHLMHLSHCDMKLFSTCFDNDKGYDLFFDVGGDIFGVHKGLLFLIEKFGDIENEDLLIEDFRFQKVDKRSVIQVENLEPLTLLIMLNVLYTGEYLKPWEDSEEVSPLMKKVKHETRVLLENIRLTDSLNRLTYDIHTALSNHSLIVNDVSIKLRDNHTVYCWSTVLKARSAYFETLFSERWDSNTALEFTHIGKDVFDVVLDYIYGAEQLTLLDDKKYTVAADFINFCFEIIEVSDELLLFGLKDFAQLMIKDFIDSDNVLLILHHAELLDCQKLVGECLWFIYNNVDHHINDMNYGLLNKSTIIRIDKYCRWLQRVNKYVHADVQAHWYDRDSDELLKQFLDSRRDFNDIFLTYDDFVPLFDEPEKKVVVKSPKLAPKKTKEHVAVPEADCTPHRASSTSTPISTKSFADYLRKSAAMAQDSTAIEFVEDDFQPVINRRRKSSASRRSSSSSPSVSITTSSSRGNGTISTPSRIVGTSPKNIPIVKGGHSKQPGDSAWPNYSAVSSKSVGTPSSWSSPLSIPSSPCSNSAWLPLDTENGLSNSANTPKVNFSSKRLSQKERKKLMKQQEDKTITTPSKSHSPWNIPSASSSSSLTLSISEAREEALSTTTPSLKGIIHEEQHKVVEAKRTPVKSLVEIQQEEEFAQWWEEESRRVQEEMAQMNMNNNSHNGQADNKRKHKKRVNSNNNNNTRRYRKQSVP</sequence>
<dbReference type="InterPro" id="IPR000408">
    <property type="entry name" value="Reg_chr_condens"/>
</dbReference>
<dbReference type="Pfam" id="PF13540">
    <property type="entry name" value="RCC1_2"/>
    <property type="match status" value="1"/>
</dbReference>
<dbReference type="Gene3D" id="3.30.710.10">
    <property type="entry name" value="Potassium Channel Kv1.1, Chain A"/>
    <property type="match status" value="1"/>
</dbReference>